<evidence type="ECO:0000313" key="3">
    <source>
        <dbReference type="Proteomes" id="UP000268233"/>
    </source>
</evidence>
<feature type="region of interest" description="Disordered" evidence="1">
    <location>
        <begin position="66"/>
        <end position="105"/>
    </location>
</feature>
<accession>A0A495QMJ5</accession>
<evidence type="ECO:0000256" key="1">
    <source>
        <dbReference type="SAM" id="MobiDB-lite"/>
    </source>
</evidence>
<dbReference type="AlphaFoldDB" id="A0A495QMJ5"/>
<comment type="caution">
    <text evidence="2">The sequence shown here is derived from an EMBL/GenBank/DDBJ whole genome shotgun (WGS) entry which is preliminary data.</text>
</comment>
<name>A0A495QMJ5_9EURY</name>
<evidence type="ECO:0000313" key="2">
    <source>
        <dbReference type="EMBL" id="RKS74194.1"/>
    </source>
</evidence>
<dbReference type="Proteomes" id="UP000268233">
    <property type="component" value="Unassembled WGS sequence"/>
</dbReference>
<protein>
    <submittedName>
        <fullName evidence="2">Uncharacterized protein</fullName>
    </submittedName>
</protein>
<feature type="compositionally biased region" description="Basic and acidic residues" evidence="1">
    <location>
        <begin position="19"/>
        <end position="33"/>
    </location>
</feature>
<sequence length="105" mass="11493">MTPTDDEFYVMPKSQWNDGKVHHPAPEATREDPTPLCDAGSDDIEVFRVADETDRERYGLCSVCAAKANDEPDPRGNHDESGRSPADVLRENGFELPEDSTGGSA</sequence>
<dbReference type="RefSeq" id="WP_121304929.1">
    <property type="nucleotide sequence ID" value="NZ_RBWW01000005.1"/>
</dbReference>
<keyword evidence="3" id="KW-1185">Reference proteome</keyword>
<feature type="compositionally biased region" description="Basic and acidic residues" evidence="1">
    <location>
        <begin position="68"/>
        <end position="93"/>
    </location>
</feature>
<proteinExistence type="predicted"/>
<gene>
    <name evidence="2" type="ORF">BDK61_4780</name>
</gene>
<feature type="region of interest" description="Disordered" evidence="1">
    <location>
        <begin position="1"/>
        <end position="39"/>
    </location>
</feature>
<organism evidence="2 3">
    <name type="scientific">Haloarcula quadrata</name>
    <dbReference type="NCBI Taxonomy" id="182779"/>
    <lineage>
        <taxon>Archaea</taxon>
        <taxon>Methanobacteriati</taxon>
        <taxon>Methanobacteriota</taxon>
        <taxon>Stenosarchaea group</taxon>
        <taxon>Halobacteria</taxon>
        <taxon>Halobacteriales</taxon>
        <taxon>Haloarculaceae</taxon>
        <taxon>Haloarcula</taxon>
    </lineage>
</organism>
<reference evidence="2 3" key="1">
    <citation type="submission" date="2018-10" db="EMBL/GenBank/DDBJ databases">
        <title>Genomic Encyclopedia of Archaeal and Bacterial Type Strains, Phase II (KMG-II): from individual species to whole genera.</title>
        <authorList>
            <person name="Goeker M."/>
        </authorList>
    </citation>
    <scope>NUCLEOTIDE SEQUENCE [LARGE SCALE GENOMIC DNA]</scope>
    <source>
        <strain evidence="2 3">DSM 11927</strain>
    </source>
</reference>
<dbReference type="EMBL" id="RBWW01000005">
    <property type="protein sequence ID" value="RKS74194.1"/>
    <property type="molecule type" value="Genomic_DNA"/>
</dbReference>